<dbReference type="InterPro" id="IPR036770">
    <property type="entry name" value="Ankyrin_rpt-contain_sf"/>
</dbReference>
<name>A0A177CGM1_9PLEO</name>
<dbReference type="PANTHER" id="PTHR24198:SF165">
    <property type="entry name" value="ANKYRIN REPEAT-CONTAINING PROTEIN-RELATED"/>
    <property type="match status" value="1"/>
</dbReference>
<sequence length="1793" mass="203548">MVSLSTLPDVPAKHADFVSYVESHPDTSLLELLEPYKKYDAKLREIFAQEPDHPVLADEHLNVVPVFNGHTSSLKIRARDLDSESQEEKERYIMSLGAEERRPNNSPAIVQDIKEFQQNFALFCESSLVDLDWSNVVAAGSSVVTCLLPVPKQYKESKRALRQYYHETIAPASDVDLFIYGLSEEEAVKKIIEVEKRIKDSILTETTTIRTKNAITIASQYPTRHIQIVLRIYKSVSEILTGFDVDCSCAAYDGKQVWAAPRALTAYMTQANTIDLTRRSPSYESRLSKYSHRGFEVYWPLLERSRVDPTIFERNFGRTVGLARLLVLERLPTKTERESYMDERRRERGRPPVNRYRNFSMRDNIKDRHEDEVAEWVEQEDVSDYHTFTIPYGQPYHAKKIEKLLYTKDLLLNSEWNKPKDREVNLHRHPAFFGFAEDIINDCCGFCPQPVTPEEHDVAEEERKIYVSGKISFIKDDPGRQAIGSFNPITDDDWTEMAYVGNTARLCQAIVDEDLEHVVDWLEQDGSDPNCRDYTGRTPLHLAVTSSTPEIVRALIDHGARLVARLADGRTALHLAAARGSVEMVRMIMQKSEENEEEEAKKEDVRKKARMAERTPKNEYLSERPKSAKEDDDSDVDMIEKDEAESDDEARTTMTGSYIKVKEGENTTDNAVPEEDEDDPDVYDVNVLAWDLQCSPLHLAILKGHTEVVKELVQSFGADVFLPIKLLNDHDKSPRGAILTLVLSLGLPLEQAKEMTKTLLSLGATSVQADTKQMTALHYVAVKEPELLEILIQEDEPAAKRAINHLGVLGSSWRPSSQSPLMSAISSGNALAALKLLESGANPSIDFKDWMKSVEPQFDSIARSDSDNNRRTFTRDIEQPIILAIENEVPEIAVRLLEMGADPDTLTKPTKESLERDYNTSYTDMDSVLDIVRKKITDLRDYVREVKDSGRPSNPRINLKNDIDYLEGFEHGTYKYFVAKAQLERAEEEDNRARESYEDQLKSYTERKGVEEKIEAIKSMEKRFEELEQALMSKGAKTFKELHPNVKLEKRPYYGYNHQPWVPPPFEIKFDFSVPDLTDERRDAYSKLFQAVWDNDLETVKSLTLAPWGHNSPLKISVQDGQRNSIFAIAVIRGHLDLARALVEICYAQFQPPEDDDVKKSRYRLANEDEDDESDMSDIAVLEETVDDRFTIENIGELSTQVKSDISPIQFMAGQVQAWNYVKHFLPEKQITYGIDNRKVDIASKRDSTCSLRSWALITNDRPLFSFLLDLDFEWTDRLAMKLDGSSGIPSFSGCDFHLAVEYGRTELLADMIKHAGAGIELESFVKNSGVKYREKPKFYQGLSVHGKKRPAWINAARGTYSQGVSDSVPPLLSAAFKGSLQMVEWFMGDAPARHYLDFAEAYKHDKYIGHINKNAGGFERLLRKWLGTRRELALHLAVMAEPSHETFKLIKYLIDTMPDSLEVKSTDGYTPLLIAFSLHRFSAAKLLIEAGADQTARISTGSNILDVLLVDPYRSFIINDNTILNRMLSLIDPRLVPSLLSERTSAQPGSLTPVAHLMTLAGGYNVGELKTEILETLLDFATPTNYAFLELLDGAGDTPLHWAVKKQNQMYMSAILSRRPDLLFRENSVGRTPCEMAEDSWLASRVRDAPSVTQHTSQSIVHRSTESFAKDHVESAKTDIAESIWAQCREVVASSRGSLKRKLVSLLDANEVANRLAKRHMEKRATQQAWSKKQDAVEEEEEEVSREVDEVRDWFGITVKGDGKELEVVDRTVGGEKHALMDYARQLRALER</sequence>
<dbReference type="Pfam" id="PF12796">
    <property type="entry name" value="Ank_2"/>
    <property type="match status" value="1"/>
</dbReference>
<dbReference type="Proteomes" id="UP000077069">
    <property type="component" value="Unassembled WGS sequence"/>
</dbReference>
<dbReference type="RefSeq" id="XP_018037079.1">
    <property type="nucleotide sequence ID" value="XM_018184785.1"/>
</dbReference>
<dbReference type="SMART" id="SM00248">
    <property type="entry name" value="ANK"/>
    <property type="match status" value="11"/>
</dbReference>
<dbReference type="PROSITE" id="PS50297">
    <property type="entry name" value="ANK_REP_REGION"/>
    <property type="match status" value="3"/>
</dbReference>
<feature type="region of interest" description="Disordered" evidence="5">
    <location>
        <begin position="592"/>
        <end position="679"/>
    </location>
</feature>
<dbReference type="InParanoid" id="A0A177CGM1"/>
<evidence type="ECO:0000256" key="4">
    <source>
        <dbReference type="SAM" id="Coils"/>
    </source>
</evidence>
<keyword evidence="7" id="KW-1185">Reference proteome</keyword>
<feature type="compositionally biased region" description="Basic and acidic residues" evidence="5">
    <location>
        <begin position="599"/>
        <end position="629"/>
    </location>
</feature>
<feature type="repeat" description="ANK" evidence="3">
    <location>
        <begin position="535"/>
        <end position="567"/>
    </location>
</feature>
<keyword evidence="4" id="KW-0175">Coiled coil</keyword>
<dbReference type="GeneID" id="28768271"/>
<dbReference type="Pfam" id="PF00023">
    <property type="entry name" value="Ank"/>
    <property type="match status" value="1"/>
</dbReference>
<evidence type="ECO:0000256" key="1">
    <source>
        <dbReference type="ARBA" id="ARBA00022737"/>
    </source>
</evidence>
<dbReference type="Gene3D" id="1.25.40.20">
    <property type="entry name" value="Ankyrin repeat-containing domain"/>
    <property type="match status" value="4"/>
</dbReference>
<evidence type="ECO:0000313" key="6">
    <source>
        <dbReference type="EMBL" id="OAG06714.1"/>
    </source>
</evidence>
<reference evidence="6 7" key="1">
    <citation type="submission" date="2016-05" db="EMBL/GenBank/DDBJ databases">
        <title>Comparative analysis of secretome profiles of manganese(II)-oxidizing ascomycete fungi.</title>
        <authorList>
            <consortium name="DOE Joint Genome Institute"/>
            <person name="Zeiner C.A."/>
            <person name="Purvine S.O."/>
            <person name="Zink E.M."/>
            <person name="Wu S."/>
            <person name="Pasa-Tolic L."/>
            <person name="Chaput D.L."/>
            <person name="Haridas S."/>
            <person name="Grigoriev I.V."/>
            <person name="Santelli C.M."/>
            <person name="Hansel C.M."/>
        </authorList>
    </citation>
    <scope>NUCLEOTIDE SEQUENCE [LARGE SCALE GENOMIC DNA]</scope>
    <source>
        <strain evidence="6 7">AP3s5-JAC2a</strain>
    </source>
</reference>
<keyword evidence="1" id="KW-0677">Repeat</keyword>
<evidence type="ECO:0000256" key="2">
    <source>
        <dbReference type="ARBA" id="ARBA00023043"/>
    </source>
</evidence>
<evidence type="ECO:0000256" key="5">
    <source>
        <dbReference type="SAM" id="MobiDB-lite"/>
    </source>
</evidence>
<dbReference type="EMBL" id="KV441551">
    <property type="protein sequence ID" value="OAG06714.1"/>
    <property type="molecule type" value="Genomic_DNA"/>
</dbReference>
<dbReference type="OrthoDB" id="539213at2759"/>
<protein>
    <submittedName>
        <fullName evidence="6">Ankyrin</fullName>
    </submittedName>
</protein>
<gene>
    <name evidence="6" type="ORF">CC84DRAFT_1257986</name>
</gene>
<proteinExistence type="predicted"/>
<dbReference type="STRING" id="1460663.A0A177CGM1"/>
<dbReference type="PRINTS" id="PR01415">
    <property type="entry name" value="ANKYRIN"/>
</dbReference>
<feature type="coiled-coil region" evidence="4">
    <location>
        <begin position="980"/>
        <end position="1037"/>
    </location>
</feature>
<organism evidence="6 7">
    <name type="scientific">Paraphaeosphaeria sporulosa</name>
    <dbReference type="NCBI Taxonomy" id="1460663"/>
    <lineage>
        <taxon>Eukaryota</taxon>
        <taxon>Fungi</taxon>
        <taxon>Dikarya</taxon>
        <taxon>Ascomycota</taxon>
        <taxon>Pezizomycotina</taxon>
        <taxon>Dothideomycetes</taxon>
        <taxon>Pleosporomycetidae</taxon>
        <taxon>Pleosporales</taxon>
        <taxon>Massarineae</taxon>
        <taxon>Didymosphaeriaceae</taxon>
        <taxon>Paraphaeosphaeria</taxon>
    </lineage>
</organism>
<dbReference type="SUPFAM" id="SSF48403">
    <property type="entry name" value="Ankyrin repeat"/>
    <property type="match status" value="2"/>
</dbReference>
<feature type="compositionally biased region" description="Acidic residues" evidence="5">
    <location>
        <begin position="630"/>
        <end position="648"/>
    </location>
</feature>
<feature type="repeat" description="ANK" evidence="3">
    <location>
        <begin position="1468"/>
        <end position="1500"/>
    </location>
</feature>
<feature type="repeat" description="ANK" evidence="3">
    <location>
        <begin position="568"/>
        <end position="600"/>
    </location>
</feature>
<accession>A0A177CGM1</accession>
<dbReference type="InterPro" id="IPR002110">
    <property type="entry name" value="Ankyrin_rpt"/>
</dbReference>
<dbReference type="PROSITE" id="PS50088">
    <property type="entry name" value="ANK_REPEAT"/>
    <property type="match status" value="3"/>
</dbReference>
<keyword evidence="2 3" id="KW-0040">ANK repeat</keyword>
<evidence type="ECO:0000313" key="7">
    <source>
        <dbReference type="Proteomes" id="UP000077069"/>
    </source>
</evidence>
<evidence type="ECO:0000256" key="3">
    <source>
        <dbReference type="PROSITE-ProRule" id="PRU00023"/>
    </source>
</evidence>
<dbReference type="PANTHER" id="PTHR24198">
    <property type="entry name" value="ANKYRIN REPEAT AND PROTEIN KINASE DOMAIN-CONTAINING PROTEIN"/>
    <property type="match status" value="1"/>
</dbReference>
<feature type="region of interest" description="Disordered" evidence="5">
    <location>
        <begin position="1724"/>
        <end position="1744"/>
    </location>
</feature>